<reference evidence="1" key="1">
    <citation type="submission" date="2020-08" db="EMBL/GenBank/DDBJ databases">
        <title>Multicomponent nature underlies the extraordinary mechanical properties of spider dragline silk.</title>
        <authorList>
            <person name="Kono N."/>
            <person name="Nakamura H."/>
            <person name="Mori M."/>
            <person name="Yoshida Y."/>
            <person name="Ohtoshi R."/>
            <person name="Malay A.D."/>
            <person name="Moran D.A.P."/>
            <person name="Tomita M."/>
            <person name="Numata K."/>
            <person name="Arakawa K."/>
        </authorList>
    </citation>
    <scope>NUCLEOTIDE SEQUENCE</scope>
</reference>
<dbReference type="AlphaFoldDB" id="A0A8X6VER1"/>
<dbReference type="EMBL" id="BMAU01021335">
    <property type="protein sequence ID" value="GFY15787.1"/>
    <property type="molecule type" value="Genomic_DNA"/>
</dbReference>
<dbReference type="Proteomes" id="UP000887159">
    <property type="component" value="Unassembled WGS sequence"/>
</dbReference>
<organism evidence="1 2">
    <name type="scientific">Trichonephila clavipes</name>
    <name type="common">Golden silk orbweaver</name>
    <name type="synonym">Nephila clavipes</name>
    <dbReference type="NCBI Taxonomy" id="2585209"/>
    <lineage>
        <taxon>Eukaryota</taxon>
        <taxon>Metazoa</taxon>
        <taxon>Ecdysozoa</taxon>
        <taxon>Arthropoda</taxon>
        <taxon>Chelicerata</taxon>
        <taxon>Arachnida</taxon>
        <taxon>Araneae</taxon>
        <taxon>Araneomorphae</taxon>
        <taxon>Entelegynae</taxon>
        <taxon>Araneoidea</taxon>
        <taxon>Nephilidae</taxon>
        <taxon>Trichonephila</taxon>
    </lineage>
</organism>
<name>A0A8X6VER1_TRICX</name>
<evidence type="ECO:0000313" key="2">
    <source>
        <dbReference type="Proteomes" id="UP000887159"/>
    </source>
</evidence>
<protein>
    <submittedName>
        <fullName evidence="1">Uncharacterized protein</fullName>
    </submittedName>
</protein>
<proteinExistence type="predicted"/>
<sequence length="103" mass="11677">MPPDRQMPYQGPRNSLWQRAKGRLPLTVALSTIQVTVHIGSRFHFNFKGGHLGMVRGLPPTSREDLSLDDYLEYLHAAKVLNIYKQPCLLLDSNPGPTYSQRC</sequence>
<comment type="caution">
    <text evidence="1">The sequence shown here is derived from an EMBL/GenBank/DDBJ whole genome shotgun (WGS) entry which is preliminary data.</text>
</comment>
<keyword evidence="2" id="KW-1185">Reference proteome</keyword>
<gene>
    <name evidence="1" type="ORF">TNCV_1284321</name>
</gene>
<accession>A0A8X6VER1</accession>
<evidence type="ECO:0000313" key="1">
    <source>
        <dbReference type="EMBL" id="GFY15787.1"/>
    </source>
</evidence>